<dbReference type="InterPro" id="IPR015679">
    <property type="entry name" value="PLipase_D_fam"/>
</dbReference>
<organism evidence="6 7">
    <name type="scientific">Thiothrix lacustris</name>
    <dbReference type="NCBI Taxonomy" id="525917"/>
    <lineage>
        <taxon>Bacteria</taxon>
        <taxon>Pseudomonadati</taxon>
        <taxon>Pseudomonadota</taxon>
        <taxon>Gammaproteobacteria</taxon>
        <taxon>Thiotrichales</taxon>
        <taxon>Thiotrichaceae</taxon>
        <taxon>Thiothrix</taxon>
    </lineage>
</organism>
<dbReference type="InterPro" id="IPR025202">
    <property type="entry name" value="PLD-like_dom"/>
</dbReference>
<dbReference type="InterPro" id="IPR001736">
    <property type="entry name" value="PLipase_D/transphosphatidylase"/>
</dbReference>
<evidence type="ECO:0000313" key="6">
    <source>
        <dbReference type="EMBL" id="OQX07038.1"/>
    </source>
</evidence>
<evidence type="ECO:0000256" key="2">
    <source>
        <dbReference type="ARBA" id="ARBA00022737"/>
    </source>
</evidence>
<feature type="domain" description="PLD phosphodiesterase" evidence="5">
    <location>
        <begin position="81"/>
        <end position="108"/>
    </location>
</feature>
<dbReference type="PROSITE" id="PS50035">
    <property type="entry name" value="PLD"/>
    <property type="match status" value="1"/>
</dbReference>
<evidence type="ECO:0000313" key="7">
    <source>
        <dbReference type="Proteomes" id="UP000192491"/>
    </source>
</evidence>
<dbReference type="SUPFAM" id="SSF56024">
    <property type="entry name" value="Phospholipase D/nuclease"/>
    <property type="match status" value="1"/>
</dbReference>
<dbReference type="GO" id="GO:0009395">
    <property type="term" value="P:phospholipid catabolic process"/>
    <property type="evidence" value="ECO:0007669"/>
    <property type="project" value="TreeGrafter"/>
</dbReference>
<dbReference type="Pfam" id="PF13091">
    <property type="entry name" value="PLDc_2"/>
    <property type="match status" value="1"/>
</dbReference>
<evidence type="ECO:0000256" key="4">
    <source>
        <dbReference type="ARBA" id="ARBA00023098"/>
    </source>
</evidence>
<keyword evidence="4" id="KW-0443">Lipid metabolism</keyword>
<evidence type="ECO:0000256" key="1">
    <source>
        <dbReference type="ARBA" id="ARBA00000798"/>
    </source>
</evidence>
<evidence type="ECO:0000256" key="3">
    <source>
        <dbReference type="ARBA" id="ARBA00022801"/>
    </source>
</evidence>
<name>A0A1Y1QJB6_9GAMM</name>
<proteinExistence type="predicted"/>
<dbReference type="GO" id="GO:0004630">
    <property type="term" value="F:phospholipase D activity"/>
    <property type="evidence" value="ECO:0007669"/>
    <property type="project" value="UniProtKB-EC"/>
</dbReference>
<dbReference type="PANTHER" id="PTHR18896">
    <property type="entry name" value="PHOSPHOLIPASE D"/>
    <property type="match status" value="1"/>
</dbReference>
<gene>
    <name evidence="6" type="ORF">BWK73_29170</name>
</gene>
<keyword evidence="3" id="KW-0378">Hydrolase</keyword>
<reference evidence="6 7" key="1">
    <citation type="submission" date="2017-01" db="EMBL/GenBank/DDBJ databases">
        <title>Novel large sulfur bacteria in the metagenomes of groundwater-fed chemosynthetic microbial mats in the Lake Huron basin.</title>
        <authorList>
            <person name="Sharrar A.M."/>
            <person name="Flood B.E."/>
            <person name="Bailey J.V."/>
            <person name="Jones D.S."/>
            <person name="Biddanda B."/>
            <person name="Ruberg S.A."/>
            <person name="Marcus D.N."/>
            <person name="Dick G.J."/>
        </authorList>
    </citation>
    <scope>NUCLEOTIDE SEQUENCE [LARGE SCALE GENOMIC DNA]</scope>
    <source>
        <strain evidence="6">A8</strain>
    </source>
</reference>
<dbReference type="Proteomes" id="UP000192491">
    <property type="component" value="Unassembled WGS sequence"/>
</dbReference>
<comment type="caution">
    <text evidence="6">The sequence shown here is derived from an EMBL/GenBank/DDBJ whole genome shotgun (WGS) entry which is preliminary data.</text>
</comment>
<dbReference type="AlphaFoldDB" id="A0A1Y1QJB6"/>
<dbReference type="Gene3D" id="3.30.870.10">
    <property type="entry name" value="Endonuclease Chain A"/>
    <property type="match status" value="1"/>
</dbReference>
<dbReference type="PANTHER" id="PTHR18896:SF76">
    <property type="entry name" value="PHOSPHOLIPASE"/>
    <property type="match status" value="1"/>
</dbReference>
<sequence length="201" mass="23442">MLHSLNRRDTDLTPAQMKPRYEKGEVFDSKALESMKKKGVMVHVCCLKNFTLFSPGKLVQAYSYTTVSQYYRETVQRIRYGDVYVHVKLSIFDNAYFTLGSANWNARSMKMDSELNIAVQCPDTTATDFREKLWREHTNGRWQPVKNAQGCFDVEKSFERWTELLSKNMKAYVKGEPLIMNMFPLFEDLEALKKSTSQRFG</sequence>
<protein>
    <recommendedName>
        <fullName evidence="5">PLD phosphodiesterase domain-containing protein</fullName>
    </recommendedName>
</protein>
<accession>A0A1Y1QJB6</accession>
<keyword evidence="2" id="KW-0677">Repeat</keyword>
<comment type="catalytic activity">
    <reaction evidence="1">
        <text>a 1,2-diacyl-sn-glycero-3-phosphocholine + H2O = a 1,2-diacyl-sn-glycero-3-phosphate + choline + H(+)</text>
        <dbReference type="Rhea" id="RHEA:14445"/>
        <dbReference type="ChEBI" id="CHEBI:15354"/>
        <dbReference type="ChEBI" id="CHEBI:15377"/>
        <dbReference type="ChEBI" id="CHEBI:15378"/>
        <dbReference type="ChEBI" id="CHEBI:57643"/>
        <dbReference type="ChEBI" id="CHEBI:58608"/>
        <dbReference type="EC" id="3.1.4.4"/>
    </reaction>
</comment>
<evidence type="ECO:0000259" key="5">
    <source>
        <dbReference type="PROSITE" id="PS50035"/>
    </source>
</evidence>
<dbReference type="EMBL" id="MTEJ01000222">
    <property type="protein sequence ID" value="OQX07038.1"/>
    <property type="molecule type" value="Genomic_DNA"/>
</dbReference>